<proteinExistence type="predicted"/>
<dbReference type="EMBL" id="FQVN01000014">
    <property type="protein sequence ID" value="SHG80410.1"/>
    <property type="molecule type" value="Genomic_DNA"/>
</dbReference>
<accession>A0A1M5MSJ6</accession>
<dbReference type="GO" id="GO:0005737">
    <property type="term" value="C:cytoplasm"/>
    <property type="evidence" value="ECO:0007669"/>
    <property type="project" value="TreeGrafter"/>
</dbReference>
<feature type="domain" description="NAD-dependent epimerase/dehydratase" evidence="1">
    <location>
        <begin position="3"/>
        <end position="216"/>
    </location>
</feature>
<organism evidence="2 3">
    <name type="scientific">Streptoalloteichus hindustanus</name>
    <dbReference type="NCBI Taxonomy" id="2017"/>
    <lineage>
        <taxon>Bacteria</taxon>
        <taxon>Bacillati</taxon>
        <taxon>Actinomycetota</taxon>
        <taxon>Actinomycetes</taxon>
        <taxon>Pseudonocardiales</taxon>
        <taxon>Pseudonocardiaceae</taxon>
        <taxon>Streptoalloteichus</taxon>
    </lineage>
</organism>
<dbReference type="InterPro" id="IPR001509">
    <property type="entry name" value="Epimerase_deHydtase"/>
</dbReference>
<evidence type="ECO:0000313" key="3">
    <source>
        <dbReference type="Proteomes" id="UP000184501"/>
    </source>
</evidence>
<dbReference type="Proteomes" id="UP000184501">
    <property type="component" value="Unassembled WGS sequence"/>
</dbReference>
<dbReference type="STRING" id="2017.SAMN05444320_11438"/>
<dbReference type="AlphaFoldDB" id="A0A1M5MSJ6"/>
<dbReference type="Gene3D" id="3.40.50.720">
    <property type="entry name" value="NAD(P)-binding Rossmann-like Domain"/>
    <property type="match status" value="1"/>
</dbReference>
<dbReference type="InterPro" id="IPR036291">
    <property type="entry name" value="NAD(P)-bd_dom_sf"/>
</dbReference>
<dbReference type="InterPro" id="IPR051783">
    <property type="entry name" value="NAD(P)-dependent_oxidoreduct"/>
</dbReference>
<sequence>MRVFLTGVTGYIGGSIATRLVREGHEVAGLTRSPDTAHALVERGVEPVAGTLDDAAVLAREADRADAVINAADSDHRGAVEALTTALAGSGKPLLHTSGSSIVGEDTRGAGSDLVFTEDDVRPDGPWKPAPDKAPRVAIDRLVLDAASQNVRSVVLCNTLIYGHGRGIARDSVQLPRLVAQARNSGVARHVGPGHNIWSTVHIDDVVDLYLRALADAPAGSFYFVENGEASFADMTQAIADALNLGPAQPWDIDSAIAEWGYEPAVYALGSNSRVRGARARAELGWAPQHASVLDWIRHELTAA</sequence>
<dbReference type="SUPFAM" id="SSF51735">
    <property type="entry name" value="NAD(P)-binding Rossmann-fold domains"/>
    <property type="match status" value="1"/>
</dbReference>
<name>A0A1M5MSJ6_STRHI</name>
<gene>
    <name evidence="2" type="ORF">SAMN05444320_11438</name>
</gene>
<protein>
    <submittedName>
        <fullName evidence="2">Nucleoside-diphosphate-sugar epimerase</fullName>
    </submittedName>
</protein>
<evidence type="ECO:0000259" key="1">
    <source>
        <dbReference type="Pfam" id="PF01370"/>
    </source>
</evidence>
<dbReference type="RefSeq" id="WP_073489341.1">
    <property type="nucleotide sequence ID" value="NZ_FQVN01000014.1"/>
</dbReference>
<dbReference type="PANTHER" id="PTHR48079:SF6">
    <property type="entry name" value="NAD(P)-BINDING DOMAIN-CONTAINING PROTEIN-RELATED"/>
    <property type="match status" value="1"/>
</dbReference>
<dbReference type="GO" id="GO:0004029">
    <property type="term" value="F:aldehyde dehydrogenase (NAD+) activity"/>
    <property type="evidence" value="ECO:0007669"/>
    <property type="project" value="TreeGrafter"/>
</dbReference>
<keyword evidence="3" id="KW-1185">Reference proteome</keyword>
<evidence type="ECO:0000313" key="2">
    <source>
        <dbReference type="EMBL" id="SHG80410.1"/>
    </source>
</evidence>
<dbReference type="Pfam" id="PF01370">
    <property type="entry name" value="Epimerase"/>
    <property type="match status" value="1"/>
</dbReference>
<dbReference type="OrthoDB" id="9787292at2"/>
<dbReference type="PANTHER" id="PTHR48079">
    <property type="entry name" value="PROTEIN YEEZ"/>
    <property type="match status" value="1"/>
</dbReference>
<reference evidence="2 3" key="1">
    <citation type="submission" date="2016-11" db="EMBL/GenBank/DDBJ databases">
        <authorList>
            <person name="Jaros S."/>
            <person name="Januszkiewicz K."/>
            <person name="Wedrychowicz H."/>
        </authorList>
    </citation>
    <scope>NUCLEOTIDE SEQUENCE [LARGE SCALE GENOMIC DNA]</scope>
    <source>
        <strain evidence="2 3">DSM 44523</strain>
    </source>
</reference>